<sequence>MNASQHPLISAYAARHGLPPSTRADGRLTVVIDQAYRVHLQPARDGWLALSARLCPLPAGQAERDALVIELGKLAAGMLSRHAACCVVDPQDRALWLQQTLQPASGDLALDEAVGAFANALSFWAGAVRRLA</sequence>
<evidence type="ECO:0000313" key="1">
    <source>
        <dbReference type="EMBL" id="CAB3902594.1"/>
    </source>
</evidence>
<evidence type="ECO:0000313" key="2">
    <source>
        <dbReference type="Proteomes" id="UP000494203"/>
    </source>
</evidence>
<keyword evidence="2" id="KW-1185">Reference proteome</keyword>
<dbReference type="Proteomes" id="UP000494203">
    <property type="component" value="Unassembled WGS sequence"/>
</dbReference>
<dbReference type="InterPro" id="IPR010261">
    <property type="entry name" value="Tir_chaperone"/>
</dbReference>
<dbReference type="Gene3D" id="3.30.1460.10">
    <property type="match status" value="1"/>
</dbReference>
<evidence type="ECO:0008006" key="3">
    <source>
        <dbReference type="Google" id="ProtNLM"/>
    </source>
</evidence>
<reference evidence="1 2" key="1">
    <citation type="submission" date="2020-04" db="EMBL/GenBank/DDBJ databases">
        <authorList>
            <person name="De Canck E."/>
        </authorList>
    </citation>
    <scope>NUCLEOTIDE SEQUENCE [LARGE SCALE GENOMIC DNA]</scope>
    <source>
        <strain evidence="1 2">LMG 26788</strain>
    </source>
</reference>
<proteinExistence type="predicted"/>
<dbReference type="EMBL" id="CADIKZ010000013">
    <property type="protein sequence ID" value="CAB3902594.1"/>
    <property type="molecule type" value="Genomic_DNA"/>
</dbReference>
<dbReference type="RefSeq" id="WP_175134472.1">
    <property type="nucleotide sequence ID" value="NZ_CADIJV010000023.1"/>
</dbReference>
<dbReference type="Pfam" id="PF05932">
    <property type="entry name" value="CesT"/>
    <property type="match status" value="1"/>
</dbReference>
<dbReference type="SUPFAM" id="SSF69635">
    <property type="entry name" value="Type III secretory system chaperone-like"/>
    <property type="match status" value="1"/>
</dbReference>
<gene>
    <name evidence="1" type="ORF">LMG26788_04357</name>
</gene>
<organism evidence="1 2">
    <name type="scientific">Achromobacter pulmonis</name>
    <dbReference type="NCBI Taxonomy" id="1389932"/>
    <lineage>
        <taxon>Bacteria</taxon>
        <taxon>Pseudomonadati</taxon>
        <taxon>Pseudomonadota</taxon>
        <taxon>Betaproteobacteria</taxon>
        <taxon>Burkholderiales</taxon>
        <taxon>Alcaligenaceae</taxon>
        <taxon>Achromobacter</taxon>
    </lineage>
</organism>
<protein>
    <recommendedName>
        <fullName evidence="3">Type III secretion system chaperone</fullName>
    </recommendedName>
</protein>
<dbReference type="GO" id="GO:0030254">
    <property type="term" value="P:protein secretion by the type III secretion system"/>
    <property type="evidence" value="ECO:0007669"/>
    <property type="project" value="InterPro"/>
</dbReference>
<accession>A0A6S7EDJ9</accession>
<dbReference type="AlphaFoldDB" id="A0A6S7EDJ9"/>
<name>A0A6S7EDJ9_9BURK</name>